<dbReference type="InterPro" id="IPR051205">
    <property type="entry name" value="UbiH/COQ6_monooxygenase"/>
</dbReference>
<dbReference type="EMBL" id="CAJNOJ010000045">
    <property type="protein sequence ID" value="CAF0947062.1"/>
    <property type="molecule type" value="Genomic_DNA"/>
</dbReference>
<dbReference type="AlphaFoldDB" id="A0A813Y1P6"/>
<dbReference type="Proteomes" id="UP000663828">
    <property type="component" value="Unassembled WGS sequence"/>
</dbReference>
<proteinExistence type="inferred from homology"/>
<dbReference type="PANTHER" id="PTHR43876">
    <property type="entry name" value="UBIQUINONE BIOSYNTHESIS MONOOXYGENASE COQ6, MITOCHONDRIAL"/>
    <property type="match status" value="1"/>
</dbReference>
<sequence>MRQLLSLRRSLVSIRFSSYSVSSGATVSHDWPNPPVPAENVDVTIAGGGLVGSAMALAFAASPFFKNRKIVLLESQSKLPNVSKNQPYSNRVCALNTQSVNLFRKLGAWDLMKSVRVQKVSRMQLQDEKVNLQTGLLIAADGYQSSIREMAGISTIQWNYDQFGIVATLQLADNTPDNVVAWQRFLPTGPIACLPLSNTHSSLVWTVPKSMHKSMMNLTDEQFVDEINKAFTSDTYKQDVVVSMTDRLRSYWQQIIPASPTISQWPPTIINIEPRSRAAFPLSLLNANQYVRPRLALVGDSAHRIHPMAGQGVNMGFGDVECLVKVLEQAVRDGADFNSLTYLVDYERQRQAQCLARLLSIDALNRLYSTKFTPVVALRSIGLSFVNEFSPFKKFFAKQAASSTS</sequence>
<dbReference type="GO" id="GO:0006744">
    <property type="term" value="P:ubiquinone biosynthetic process"/>
    <property type="evidence" value="ECO:0007669"/>
    <property type="project" value="InterPro"/>
</dbReference>
<evidence type="ECO:0000313" key="9">
    <source>
        <dbReference type="EMBL" id="CAF0947062.1"/>
    </source>
</evidence>
<evidence type="ECO:0000256" key="1">
    <source>
        <dbReference type="ARBA" id="ARBA00001974"/>
    </source>
</evidence>
<dbReference type="InterPro" id="IPR002938">
    <property type="entry name" value="FAD-bd"/>
</dbReference>
<dbReference type="GO" id="GO:0016705">
    <property type="term" value="F:oxidoreductase activity, acting on paired donors, with incorporation or reduction of molecular oxygen"/>
    <property type="evidence" value="ECO:0007669"/>
    <property type="project" value="InterPro"/>
</dbReference>
<comment type="similarity">
    <text evidence="2">Belongs to the UbiH/COQ6 family.</text>
</comment>
<reference evidence="8" key="1">
    <citation type="submission" date="2021-02" db="EMBL/GenBank/DDBJ databases">
        <authorList>
            <person name="Nowell W R."/>
        </authorList>
    </citation>
    <scope>NUCLEOTIDE SEQUENCE</scope>
</reference>
<keyword evidence="3" id="KW-0285">Flavoprotein</keyword>
<dbReference type="Pfam" id="PF01494">
    <property type="entry name" value="FAD_binding_3"/>
    <property type="match status" value="2"/>
</dbReference>
<evidence type="ECO:0000313" key="10">
    <source>
        <dbReference type="Proteomes" id="UP000663828"/>
    </source>
</evidence>
<keyword evidence="4" id="KW-0274">FAD</keyword>
<feature type="domain" description="FAD-binding" evidence="7">
    <location>
        <begin position="269"/>
        <end position="340"/>
    </location>
</feature>
<gene>
    <name evidence="9" type="ORF">EDS130_LOCUS12133</name>
    <name evidence="8" type="ORF">XAT740_LOCUS6778</name>
</gene>
<keyword evidence="10" id="KW-1185">Reference proteome</keyword>
<dbReference type="GO" id="GO:0071949">
    <property type="term" value="F:FAD binding"/>
    <property type="evidence" value="ECO:0007669"/>
    <property type="project" value="InterPro"/>
</dbReference>
<dbReference type="SUPFAM" id="SSF51905">
    <property type="entry name" value="FAD/NAD(P)-binding domain"/>
    <property type="match status" value="1"/>
</dbReference>
<dbReference type="OrthoDB" id="683240at2759"/>
<evidence type="ECO:0000256" key="2">
    <source>
        <dbReference type="ARBA" id="ARBA00005349"/>
    </source>
</evidence>
<name>A0A813Y1P6_ADIRI</name>
<feature type="domain" description="FAD-binding" evidence="7">
    <location>
        <begin position="117"/>
        <end position="245"/>
    </location>
</feature>
<dbReference type="FunFam" id="3.50.50.60:FF:000021">
    <property type="entry name" value="Ubiquinone biosynthesis monooxygenase COQ6"/>
    <property type="match status" value="1"/>
</dbReference>
<keyword evidence="5" id="KW-0560">Oxidoreductase</keyword>
<dbReference type="GO" id="GO:0004497">
    <property type="term" value="F:monooxygenase activity"/>
    <property type="evidence" value="ECO:0007669"/>
    <property type="project" value="UniProtKB-KW"/>
</dbReference>
<evidence type="ECO:0000313" key="8">
    <source>
        <dbReference type="EMBL" id="CAF0876692.1"/>
    </source>
</evidence>
<comment type="cofactor">
    <cofactor evidence="1">
        <name>FAD</name>
        <dbReference type="ChEBI" id="CHEBI:57692"/>
    </cofactor>
</comment>
<evidence type="ECO:0000256" key="3">
    <source>
        <dbReference type="ARBA" id="ARBA00022630"/>
    </source>
</evidence>
<dbReference type="Gene3D" id="3.50.50.60">
    <property type="entry name" value="FAD/NAD(P)-binding domain"/>
    <property type="match status" value="2"/>
</dbReference>
<dbReference type="PANTHER" id="PTHR43876:SF7">
    <property type="entry name" value="UBIQUINONE BIOSYNTHESIS MONOOXYGENASE COQ6, MITOCHONDRIAL"/>
    <property type="match status" value="1"/>
</dbReference>
<protein>
    <recommendedName>
        <fullName evidence="7">FAD-binding domain-containing protein</fullName>
    </recommendedName>
</protein>
<dbReference type="EMBL" id="CAJNOR010000312">
    <property type="protein sequence ID" value="CAF0876692.1"/>
    <property type="molecule type" value="Genomic_DNA"/>
</dbReference>
<dbReference type="InterPro" id="IPR036188">
    <property type="entry name" value="FAD/NAD-bd_sf"/>
</dbReference>
<evidence type="ECO:0000256" key="5">
    <source>
        <dbReference type="ARBA" id="ARBA00023002"/>
    </source>
</evidence>
<dbReference type="Proteomes" id="UP000663852">
    <property type="component" value="Unassembled WGS sequence"/>
</dbReference>
<evidence type="ECO:0000256" key="6">
    <source>
        <dbReference type="ARBA" id="ARBA00023033"/>
    </source>
</evidence>
<evidence type="ECO:0000259" key="7">
    <source>
        <dbReference type="Pfam" id="PF01494"/>
    </source>
</evidence>
<accession>A0A813Y1P6</accession>
<dbReference type="InterPro" id="IPR010971">
    <property type="entry name" value="UbiH/COQ6"/>
</dbReference>
<dbReference type="GO" id="GO:0005739">
    <property type="term" value="C:mitochondrion"/>
    <property type="evidence" value="ECO:0007669"/>
    <property type="project" value="TreeGrafter"/>
</dbReference>
<comment type="caution">
    <text evidence="8">The sequence shown here is derived from an EMBL/GenBank/DDBJ whole genome shotgun (WGS) entry which is preliminary data.</text>
</comment>
<dbReference type="Gene3D" id="3.30.9.10">
    <property type="entry name" value="D-Amino Acid Oxidase, subunit A, domain 2"/>
    <property type="match status" value="1"/>
</dbReference>
<evidence type="ECO:0000256" key="4">
    <source>
        <dbReference type="ARBA" id="ARBA00022827"/>
    </source>
</evidence>
<organism evidence="8 10">
    <name type="scientific">Adineta ricciae</name>
    <name type="common">Rotifer</name>
    <dbReference type="NCBI Taxonomy" id="249248"/>
    <lineage>
        <taxon>Eukaryota</taxon>
        <taxon>Metazoa</taxon>
        <taxon>Spiralia</taxon>
        <taxon>Gnathifera</taxon>
        <taxon>Rotifera</taxon>
        <taxon>Eurotatoria</taxon>
        <taxon>Bdelloidea</taxon>
        <taxon>Adinetida</taxon>
        <taxon>Adinetidae</taxon>
        <taxon>Adineta</taxon>
    </lineage>
</organism>
<dbReference type="PRINTS" id="PR00420">
    <property type="entry name" value="RNGMNOXGNASE"/>
</dbReference>
<dbReference type="NCBIfam" id="TIGR01988">
    <property type="entry name" value="Ubi-OHases"/>
    <property type="match status" value="1"/>
</dbReference>
<keyword evidence="6" id="KW-0503">Monooxygenase</keyword>